<feature type="non-terminal residue" evidence="1">
    <location>
        <position position="1"/>
    </location>
</feature>
<proteinExistence type="predicted"/>
<protein>
    <submittedName>
        <fullName evidence="1">Uncharacterized protein</fullName>
    </submittedName>
</protein>
<gene>
    <name evidence="1" type="ORF">Tci_895065</name>
</gene>
<name>A0A699UNY7_TANCI</name>
<dbReference type="AlphaFoldDB" id="A0A699UNY7"/>
<dbReference type="EMBL" id="BKCJ011342392">
    <property type="protein sequence ID" value="GFD23096.1"/>
    <property type="molecule type" value="Genomic_DNA"/>
</dbReference>
<comment type="caution">
    <text evidence="1">The sequence shown here is derived from an EMBL/GenBank/DDBJ whole genome shotgun (WGS) entry which is preliminary data.</text>
</comment>
<organism evidence="1">
    <name type="scientific">Tanacetum cinerariifolium</name>
    <name type="common">Dalmatian daisy</name>
    <name type="synonym">Chrysanthemum cinerariifolium</name>
    <dbReference type="NCBI Taxonomy" id="118510"/>
    <lineage>
        <taxon>Eukaryota</taxon>
        <taxon>Viridiplantae</taxon>
        <taxon>Streptophyta</taxon>
        <taxon>Embryophyta</taxon>
        <taxon>Tracheophyta</taxon>
        <taxon>Spermatophyta</taxon>
        <taxon>Magnoliopsida</taxon>
        <taxon>eudicotyledons</taxon>
        <taxon>Gunneridae</taxon>
        <taxon>Pentapetalae</taxon>
        <taxon>asterids</taxon>
        <taxon>campanulids</taxon>
        <taxon>Asterales</taxon>
        <taxon>Asteraceae</taxon>
        <taxon>Asteroideae</taxon>
        <taxon>Anthemideae</taxon>
        <taxon>Anthemidinae</taxon>
        <taxon>Tanacetum</taxon>
    </lineage>
</organism>
<evidence type="ECO:0000313" key="1">
    <source>
        <dbReference type="EMBL" id="GFD23096.1"/>
    </source>
</evidence>
<sequence length="95" mass="10267">GQLNGLLRNLEDNLFHVGAALHKQRCSLVAQRHHDNGVFRHLSRHGHLKIAIFVGESAGLLFAQVNRGEGDRALSGGIDHTAGDAALLGTANNWR</sequence>
<accession>A0A699UNY7</accession>
<reference evidence="1" key="1">
    <citation type="journal article" date="2019" name="Sci. Rep.">
        <title>Draft genome of Tanacetum cinerariifolium, the natural source of mosquito coil.</title>
        <authorList>
            <person name="Yamashiro T."/>
            <person name="Shiraishi A."/>
            <person name="Satake H."/>
            <person name="Nakayama K."/>
        </authorList>
    </citation>
    <scope>NUCLEOTIDE SEQUENCE</scope>
</reference>